<proteinExistence type="predicted"/>
<dbReference type="AlphaFoldDB" id="A0A7S0GKV5"/>
<keyword evidence="1" id="KW-1133">Transmembrane helix</keyword>
<evidence type="ECO:0000313" key="2">
    <source>
        <dbReference type="EMBL" id="CAD8422643.1"/>
    </source>
</evidence>
<feature type="transmembrane region" description="Helical" evidence="1">
    <location>
        <begin position="137"/>
        <end position="158"/>
    </location>
</feature>
<organism evidence="2">
    <name type="scientific">Proboscia inermis</name>
    <dbReference type="NCBI Taxonomy" id="420281"/>
    <lineage>
        <taxon>Eukaryota</taxon>
        <taxon>Sar</taxon>
        <taxon>Stramenopiles</taxon>
        <taxon>Ochrophyta</taxon>
        <taxon>Bacillariophyta</taxon>
        <taxon>Coscinodiscophyceae</taxon>
        <taxon>Rhizosoleniophycidae</taxon>
        <taxon>Rhizosoleniales</taxon>
        <taxon>Rhizosoleniaceae</taxon>
        <taxon>Proboscia</taxon>
    </lineage>
</organism>
<feature type="transmembrane region" description="Helical" evidence="1">
    <location>
        <begin position="105"/>
        <end position="125"/>
    </location>
</feature>
<evidence type="ECO:0000256" key="1">
    <source>
        <dbReference type="SAM" id="Phobius"/>
    </source>
</evidence>
<reference evidence="2" key="1">
    <citation type="submission" date="2021-01" db="EMBL/GenBank/DDBJ databases">
        <authorList>
            <person name="Corre E."/>
            <person name="Pelletier E."/>
            <person name="Niang G."/>
            <person name="Scheremetjew M."/>
            <person name="Finn R."/>
            <person name="Kale V."/>
            <person name="Holt S."/>
            <person name="Cochrane G."/>
            <person name="Meng A."/>
            <person name="Brown T."/>
            <person name="Cohen L."/>
        </authorList>
    </citation>
    <scope>NUCLEOTIDE SEQUENCE</scope>
    <source>
        <strain evidence="2">CCAP1064/1</strain>
    </source>
</reference>
<name>A0A7S0GKV5_9STRA</name>
<dbReference type="Pfam" id="PF06549">
    <property type="entry name" value="DUF1118"/>
    <property type="match status" value="1"/>
</dbReference>
<keyword evidence="1" id="KW-0812">Transmembrane</keyword>
<accession>A0A7S0GKV5</accession>
<keyword evidence="1" id="KW-0472">Membrane</keyword>
<protein>
    <submittedName>
        <fullName evidence="2">Uncharacterized protein</fullName>
    </submittedName>
</protein>
<sequence length="164" mass="16659">MAESSPKPTTDFVGNNLLIKEILETVQEKGILSKVASSGLLSKAKEAGVSLKNVEELLVIAAQYPDVLILVEASTPEILPILPKVLGLAPPLIPLLASLIQVPAALLQGGALASVAAAGALVVLVPDDTIVDVAIQTFGVAVLGLAIPAVSFGGSLVLGQLTKK</sequence>
<gene>
    <name evidence="2" type="ORF">PINE0816_LOCUS18800</name>
</gene>
<dbReference type="EMBL" id="HBEL01040395">
    <property type="protein sequence ID" value="CAD8422643.1"/>
    <property type="molecule type" value="Transcribed_RNA"/>
</dbReference>
<dbReference type="InterPro" id="IPR009500">
    <property type="entry name" value="DUF1118"/>
</dbReference>